<evidence type="ECO:0000313" key="1">
    <source>
        <dbReference type="EMBL" id="MBO8462746.1"/>
    </source>
</evidence>
<sequence length="31" mass="3657">MKIRIIGNSGSGKSYWAKKLSKEYNIRHYDL</sequence>
<reference evidence="1" key="2">
    <citation type="journal article" date="2021" name="PeerJ">
        <title>Extensive microbial diversity within the chicken gut microbiome revealed by metagenomics and culture.</title>
        <authorList>
            <person name="Gilroy R."/>
            <person name="Ravi A."/>
            <person name="Getino M."/>
            <person name="Pursley I."/>
            <person name="Horton D.L."/>
            <person name="Alikhan N.F."/>
            <person name="Baker D."/>
            <person name="Gharbi K."/>
            <person name="Hall N."/>
            <person name="Watson M."/>
            <person name="Adriaenssens E.M."/>
            <person name="Foster-Nyarko E."/>
            <person name="Jarju S."/>
            <person name="Secka A."/>
            <person name="Antonio M."/>
            <person name="Oren A."/>
            <person name="Chaudhuri R.R."/>
            <person name="La Ragione R."/>
            <person name="Hildebrand F."/>
            <person name="Pallen M.J."/>
        </authorList>
    </citation>
    <scope>NUCLEOTIDE SEQUENCE</scope>
    <source>
        <strain evidence="1">E3-2379</strain>
    </source>
</reference>
<feature type="non-terminal residue" evidence="1">
    <location>
        <position position="31"/>
    </location>
</feature>
<protein>
    <submittedName>
        <fullName evidence="1">DNA topology modulation protein FlaR</fullName>
    </submittedName>
</protein>
<dbReference type="AlphaFoldDB" id="A0A9D9I0C2"/>
<comment type="caution">
    <text evidence="1">The sequence shown here is derived from an EMBL/GenBank/DDBJ whole genome shotgun (WGS) entry which is preliminary data.</text>
</comment>
<dbReference type="InterPro" id="IPR027417">
    <property type="entry name" value="P-loop_NTPase"/>
</dbReference>
<reference evidence="1" key="1">
    <citation type="submission" date="2020-10" db="EMBL/GenBank/DDBJ databases">
        <authorList>
            <person name="Gilroy R."/>
        </authorList>
    </citation>
    <scope>NUCLEOTIDE SEQUENCE</scope>
    <source>
        <strain evidence="1">E3-2379</strain>
    </source>
</reference>
<dbReference type="EMBL" id="JADIML010000071">
    <property type="protein sequence ID" value="MBO8462746.1"/>
    <property type="molecule type" value="Genomic_DNA"/>
</dbReference>
<dbReference type="Proteomes" id="UP000823618">
    <property type="component" value="Unassembled WGS sequence"/>
</dbReference>
<evidence type="ECO:0000313" key="2">
    <source>
        <dbReference type="Proteomes" id="UP000823618"/>
    </source>
</evidence>
<dbReference type="CDD" id="cd02019">
    <property type="entry name" value="NK"/>
    <property type="match status" value="1"/>
</dbReference>
<gene>
    <name evidence="1" type="ORF">IAC13_02305</name>
</gene>
<organism evidence="1 2">
    <name type="scientific">Candidatus Scybalomonas excrementavium</name>
    <dbReference type="NCBI Taxonomy" id="2840943"/>
    <lineage>
        <taxon>Bacteria</taxon>
        <taxon>Bacillati</taxon>
        <taxon>Bacillota</taxon>
        <taxon>Clostridia</taxon>
        <taxon>Lachnospirales</taxon>
        <taxon>Lachnospiraceae</taxon>
        <taxon>Lachnospiraceae incertae sedis</taxon>
        <taxon>Candidatus Scybalomonas</taxon>
    </lineage>
</organism>
<name>A0A9D9I0C2_9FIRM</name>
<proteinExistence type="predicted"/>
<dbReference type="SUPFAM" id="SSF52540">
    <property type="entry name" value="P-loop containing nucleoside triphosphate hydrolases"/>
    <property type="match status" value="1"/>
</dbReference>
<dbReference type="Gene3D" id="3.40.50.300">
    <property type="entry name" value="P-loop containing nucleotide triphosphate hydrolases"/>
    <property type="match status" value="1"/>
</dbReference>
<accession>A0A9D9I0C2</accession>